<sequence>MGGLGWPPLEHMATAFLLRNITKLLQNADADWIKIARAIILHALRTSARTNEVKSWGISEVLLGLNSFQTRISPTLDKMLKAWYTVKKKLSWSGAGSHPRSATPKFILAVLTMAPGIDSEDILKLARIFRTAKIRNTSEFWDVPGASLETYLRDSHYHFTDADLHSIHKFDDCFQPSRDPEGPITWEKATGWAWDNLAPLGDNSWNLPTAIWRNFLYTDTSNRRVSNLGHEDLLPTIDIALQQHKQHIACLILLLNILRFNWNERNECQFEGRHTFKAINLIINESKLEIEAKEFEHLTEKQRERQQRERQLIQYWQIQSVRWHNGETTKEPMPPFQAETANESRPRCPPFQAETANESRPLSRDLPPSDQNDSQVLGTPPWGHDAMLHFDRNIDEHNASVGTAANRGHNDQRTRRPTEPHPPFDEEQRWRLREYISDLLAPWAKAGVPVMLLELPPPLQSSLSPTVMIQSSPEGMEEGHRRLE</sequence>
<feature type="region of interest" description="Disordered" evidence="1">
    <location>
        <begin position="402"/>
        <end position="426"/>
    </location>
</feature>
<dbReference type="Proteomes" id="UP001633002">
    <property type="component" value="Unassembled WGS sequence"/>
</dbReference>
<feature type="compositionally biased region" description="Basic and acidic residues" evidence="1">
    <location>
        <begin position="408"/>
        <end position="426"/>
    </location>
</feature>
<organism evidence="2 3">
    <name type="scientific">Riccia sorocarpa</name>
    <dbReference type="NCBI Taxonomy" id="122646"/>
    <lineage>
        <taxon>Eukaryota</taxon>
        <taxon>Viridiplantae</taxon>
        <taxon>Streptophyta</taxon>
        <taxon>Embryophyta</taxon>
        <taxon>Marchantiophyta</taxon>
        <taxon>Marchantiopsida</taxon>
        <taxon>Marchantiidae</taxon>
        <taxon>Marchantiales</taxon>
        <taxon>Ricciaceae</taxon>
        <taxon>Riccia</taxon>
    </lineage>
</organism>
<evidence type="ECO:0000256" key="1">
    <source>
        <dbReference type="SAM" id="MobiDB-lite"/>
    </source>
</evidence>
<gene>
    <name evidence="2" type="ORF">R1sor_016680</name>
</gene>
<protein>
    <submittedName>
        <fullName evidence="2">Uncharacterized protein</fullName>
    </submittedName>
</protein>
<evidence type="ECO:0000313" key="3">
    <source>
        <dbReference type="Proteomes" id="UP001633002"/>
    </source>
</evidence>
<comment type="caution">
    <text evidence="2">The sequence shown here is derived from an EMBL/GenBank/DDBJ whole genome shotgun (WGS) entry which is preliminary data.</text>
</comment>
<name>A0ABD3HJW4_9MARC</name>
<reference evidence="2 3" key="1">
    <citation type="submission" date="2024-09" db="EMBL/GenBank/DDBJ databases">
        <title>Chromosome-scale assembly of Riccia sorocarpa.</title>
        <authorList>
            <person name="Paukszto L."/>
        </authorList>
    </citation>
    <scope>NUCLEOTIDE SEQUENCE [LARGE SCALE GENOMIC DNA]</scope>
    <source>
        <strain evidence="2">LP-2024</strain>
        <tissue evidence="2">Aerial parts of the thallus</tissue>
    </source>
</reference>
<dbReference type="AlphaFoldDB" id="A0ABD3HJW4"/>
<keyword evidence="3" id="KW-1185">Reference proteome</keyword>
<evidence type="ECO:0000313" key="2">
    <source>
        <dbReference type="EMBL" id="KAL3690371.1"/>
    </source>
</evidence>
<proteinExistence type="predicted"/>
<dbReference type="EMBL" id="JBJQOH010000004">
    <property type="protein sequence ID" value="KAL3690371.1"/>
    <property type="molecule type" value="Genomic_DNA"/>
</dbReference>
<feature type="region of interest" description="Disordered" evidence="1">
    <location>
        <begin position="326"/>
        <end position="387"/>
    </location>
</feature>
<accession>A0ABD3HJW4</accession>